<keyword evidence="1" id="KW-1133">Transmembrane helix</keyword>
<organism evidence="2 3">
    <name type="scientific">Solanum tuberosum</name>
    <name type="common">Potato</name>
    <dbReference type="NCBI Taxonomy" id="4113"/>
    <lineage>
        <taxon>Eukaryota</taxon>
        <taxon>Viridiplantae</taxon>
        <taxon>Streptophyta</taxon>
        <taxon>Embryophyta</taxon>
        <taxon>Tracheophyta</taxon>
        <taxon>Spermatophyta</taxon>
        <taxon>Magnoliopsida</taxon>
        <taxon>eudicotyledons</taxon>
        <taxon>Gunneridae</taxon>
        <taxon>Pentapetalae</taxon>
        <taxon>asterids</taxon>
        <taxon>lamiids</taxon>
        <taxon>Solanales</taxon>
        <taxon>Solanaceae</taxon>
        <taxon>Solanoideae</taxon>
        <taxon>Solaneae</taxon>
        <taxon>Solanum</taxon>
    </lineage>
</organism>
<evidence type="ECO:0000256" key="1">
    <source>
        <dbReference type="SAM" id="Phobius"/>
    </source>
</evidence>
<dbReference type="HOGENOM" id="CLU_2502317_0_0_1"/>
<reference evidence="3" key="1">
    <citation type="journal article" date="2011" name="Nature">
        <title>Genome sequence and analysis of the tuber crop potato.</title>
        <authorList>
            <consortium name="The Potato Genome Sequencing Consortium"/>
        </authorList>
    </citation>
    <scope>NUCLEOTIDE SEQUENCE [LARGE SCALE GENOMIC DNA]</scope>
    <source>
        <strain evidence="3">cv. DM1-3 516 R44</strain>
    </source>
</reference>
<dbReference type="EnsemblPlants" id="PGSC0003DMT400001593">
    <property type="protein sequence ID" value="PGSC0003DMT400001593"/>
    <property type="gene ID" value="PGSC0003DMG400000592"/>
</dbReference>
<keyword evidence="1" id="KW-0472">Membrane</keyword>
<dbReference type="InParanoid" id="M0ZIR6"/>
<evidence type="ECO:0000313" key="2">
    <source>
        <dbReference type="EnsemblPlants" id="PGSC0003DMT400001593"/>
    </source>
</evidence>
<name>M0ZIR6_SOLTU</name>
<keyword evidence="1" id="KW-0812">Transmembrane</keyword>
<feature type="transmembrane region" description="Helical" evidence="1">
    <location>
        <begin position="25"/>
        <end position="44"/>
    </location>
</feature>
<protein>
    <submittedName>
        <fullName evidence="2">Uncharacterized protein</fullName>
    </submittedName>
</protein>
<proteinExistence type="predicted"/>
<accession>M0ZIR6</accession>
<evidence type="ECO:0000313" key="3">
    <source>
        <dbReference type="Proteomes" id="UP000011115"/>
    </source>
</evidence>
<keyword evidence="3" id="KW-1185">Reference proteome</keyword>
<sequence length="86" mass="10290">MDINLQQLCLYLTSPIYHIMSISHFLQYKLAFTVLLLFLNFLGIQANTESKVSRYYNNLFCNFFYVYILNTTQENSLFRFTVILRV</sequence>
<dbReference type="Proteomes" id="UP000011115">
    <property type="component" value="Unassembled WGS sequence"/>
</dbReference>
<dbReference type="Gramene" id="PGSC0003DMT400001593">
    <property type="protein sequence ID" value="PGSC0003DMT400001593"/>
    <property type="gene ID" value="PGSC0003DMG400000592"/>
</dbReference>
<dbReference type="AlphaFoldDB" id="M0ZIR6"/>
<reference evidence="2" key="2">
    <citation type="submission" date="2015-06" db="UniProtKB">
        <authorList>
            <consortium name="EnsemblPlants"/>
        </authorList>
    </citation>
    <scope>IDENTIFICATION</scope>
    <source>
        <strain evidence="2">DM1-3 516 R44</strain>
    </source>
</reference>
<dbReference type="PaxDb" id="4113-PGSC0003DMT400001593"/>